<keyword evidence="1" id="KW-0472">Membrane</keyword>
<reference evidence="2 3" key="1">
    <citation type="submission" date="2015-12" db="EMBL/GenBank/DDBJ databases">
        <title>The genome of Folsomia candida.</title>
        <authorList>
            <person name="Faddeeva A."/>
            <person name="Derks M.F."/>
            <person name="Anvar Y."/>
            <person name="Smit S."/>
            <person name="Van Straalen N."/>
            <person name="Roelofs D."/>
        </authorList>
    </citation>
    <scope>NUCLEOTIDE SEQUENCE [LARGE SCALE GENOMIC DNA]</scope>
    <source>
        <strain evidence="2 3">VU population</strain>
        <tissue evidence="2">Whole body</tissue>
    </source>
</reference>
<feature type="transmembrane region" description="Helical" evidence="1">
    <location>
        <begin position="654"/>
        <end position="680"/>
    </location>
</feature>
<sequence>NHNSKDDHTLKQVSFTNRYHNQCYLHVLVFLRQIEFFNAVQKSGFNFNTKSWFVWLVHESTSLKELAQNPDPDMDEDSSAKWWINVPLILIKVPLNLRVTWSVYCFICLGTQLNWRSDNLLSYEVMTTEYFKQLNQMPTYPRILAAQALGVTSRPDSCYTEKFIAREYFQCFATEPLANIVKSRGNLTLKFPQTESDLTFVPNQGLLKSVLVQHDMLNDDDVRAFVVSNSIIKHLMVEKSRFLYCKWAKTFLKVEWKVFLTPFASTVWTFVLVTIQILAVFGLSYKVKIRAIYPLVDDYLKTLLSLSIFFVSGMFSKRLVVKVGIVIFGLTAVINVFLVNEYLSVTTTDFIAHPIEQGISKIMIVTSLMWRSMDWFHSFFNFMWTNPIEYVPSTQLLQFNRISFKMIPYLISMLALFSTFFLPCLILTCCKLFGLIDIPLPHTVLTIINLNLSGTCCTAEIVVALIGDKMVWLNNYLNAMNKRFTMKEKVCENQGCDWTGLTLNFVAITFGFYPYLSTLFILYTKMDPLFQLEQFLFPENFTLRHTLFVPRFVCLFVSFLQICRFLAIILCGVTIGGNILLCNVAWMQRVSHKFWMRQYSRLILHNHVILRILMQSSYIILNTMVTIVMGKGLVLSILFNYMTIKMYGVLPFSLYIIFPTIVILIPVVIEVMLPMLIGVYEYGVELEWKLRRAVGVSGDKKYLTRRLKGMSVVKVYAGMLNCTFCFLKKSTKGRFQMAIVNYTISALLAKNGGRR</sequence>
<proteinExistence type="predicted"/>
<evidence type="ECO:0000313" key="2">
    <source>
        <dbReference type="EMBL" id="OXA36677.1"/>
    </source>
</evidence>
<keyword evidence="1" id="KW-0812">Transmembrane</keyword>
<feature type="transmembrane region" description="Helical" evidence="1">
    <location>
        <begin position="448"/>
        <end position="477"/>
    </location>
</feature>
<feature type="transmembrane region" description="Helical" evidence="1">
    <location>
        <begin position="409"/>
        <end position="436"/>
    </location>
</feature>
<dbReference type="AlphaFoldDB" id="A0A226CVY7"/>
<keyword evidence="3" id="KW-1185">Reference proteome</keyword>
<organism evidence="2 3">
    <name type="scientific">Folsomia candida</name>
    <name type="common">Springtail</name>
    <dbReference type="NCBI Taxonomy" id="158441"/>
    <lineage>
        <taxon>Eukaryota</taxon>
        <taxon>Metazoa</taxon>
        <taxon>Ecdysozoa</taxon>
        <taxon>Arthropoda</taxon>
        <taxon>Hexapoda</taxon>
        <taxon>Collembola</taxon>
        <taxon>Entomobryomorpha</taxon>
        <taxon>Isotomoidea</taxon>
        <taxon>Isotomidae</taxon>
        <taxon>Proisotominae</taxon>
        <taxon>Folsomia</taxon>
    </lineage>
</organism>
<feature type="transmembrane region" description="Helical" evidence="1">
    <location>
        <begin position="619"/>
        <end position="642"/>
    </location>
</feature>
<evidence type="ECO:0000256" key="1">
    <source>
        <dbReference type="SAM" id="Phobius"/>
    </source>
</evidence>
<keyword evidence="1" id="KW-1133">Transmembrane helix</keyword>
<name>A0A226CVY7_FOLCA</name>
<comment type="caution">
    <text evidence="2">The sequence shown here is derived from an EMBL/GenBank/DDBJ whole genome shotgun (WGS) entry which is preliminary data.</text>
</comment>
<feature type="transmembrane region" description="Helical" evidence="1">
    <location>
        <begin position="498"/>
        <end position="523"/>
    </location>
</feature>
<feature type="transmembrane region" description="Helical" evidence="1">
    <location>
        <begin position="565"/>
        <end position="586"/>
    </location>
</feature>
<protein>
    <submittedName>
        <fullName evidence="2">Uncharacterized protein</fullName>
    </submittedName>
</protein>
<feature type="transmembrane region" description="Helical" evidence="1">
    <location>
        <begin position="543"/>
        <end position="560"/>
    </location>
</feature>
<dbReference type="Proteomes" id="UP000198287">
    <property type="component" value="Unassembled WGS sequence"/>
</dbReference>
<feature type="transmembrane region" description="Helical" evidence="1">
    <location>
        <begin position="321"/>
        <end position="339"/>
    </location>
</feature>
<accession>A0A226CVY7</accession>
<gene>
    <name evidence="2" type="ORF">Fcan01_28549</name>
</gene>
<evidence type="ECO:0000313" key="3">
    <source>
        <dbReference type="Proteomes" id="UP000198287"/>
    </source>
</evidence>
<feature type="transmembrane region" description="Helical" evidence="1">
    <location>
        <begin position="267"/>
        <end position="287"/>
    </location>
</feature>
<dbReference type="EMBL" id="LNIX01000079">
    <property type="protein sequence ID" value="OXA36677.1"/>
    <property type="molecule type" value="Genomic_DNA"/>
</dbReference>
<feature type="non-terminal residue" evidence="2">
    <location>
        <position position="1"/>
    </location>
</feature>